<dbReference type="AlphaFoldDB" id="A0A9D1FNV1"/>
<sequence length="107" mass="12610">MDTQRKKGLLDICVLAVLRAGPSYGYLLIREVSQCMPISESTLYPILKRLEASGCLTTYQQEHNGRTRKYYRLTKAGEERIRVFLSEWDEMQRIYRFVEERSQEGLQ</sequence>
<name>A0A9D1FNV1_9FIRM</name>
<dbReference type="EMBL" id="DVJP01000067">
    <property type="protein sequence ID" value="HIS77134.1"/>
    <property type="molecule type" value="Genomic_DNA"/>
</dbReference>
<evidence type="ECO:0000259" key="1">
    <source>
        <dbReference type="Pfam" id="PF03551"/>
    </source>
</evidence>
<reference evidence="2" key="2">
    <citation type="journal article" date="2021" name="PeerJ">
        <title>Extensive microbial diversity within the chicken gut microbiome revealed by metagenomics and culture.</title>
        <authorList>
            <person name="Gilroy R."/>
            <person name="Ravi A."/>
            <person name="Getino M."/>
            <person name="Pursley I."/>
            <person name="Horton D.L."/>
            <person name="Alikhan N.F."/>
            <person name="Baker D."/>
            <person name="Gharbi K."/>
            <person name="Hall N."/>
            <person name="Watson M."/>
            <person name="Adriaenssens E.M."/>
            <person name="Foster-Nyarko E."/>
            <person name="Jarju S."/>
            <person name="Secka A."/>
            <person name="Antonio M."/>
            <person name="Oren A."/>
            <person name="Chaudhuri R.R."/>
            <person name="La Ragione R."/>
            <person name="Hildebrand F."/>
            <person name="Pallen M.J."/>
        </authorList>
    </citation>
    <scope>NUCLEOTIDE SEQUENCE</scope>
    <source>
        <strain evidence="2">CHK199-13235</strain>
    </source>
</reference>
<protein>
    <submittedName>
        <fullName evidence="2">PadR family transcriptional regulator</fullName>
    </submittedName>
</protein>
<feature type="domain" description="Transcription regulator PadR N-terminal" evidence="1">
    <location>
        <begin position="14"/>
        <end position="81"/>
    </location>
</feature>
<dbReference type="InterPro" id="IPR005149">
    <property type="entry name" value="Tscrpt_reg_PadR_N"/>
</dbReference>
<dbReference type="PANTHER" id="PTHR33169">
    <property type="entry name" value="PADR-FAMILY TRANSCRIPTIONAL REGULATOR"/>
    <property type="match status" value="1"/>
</dbReference>
<dbReference type="Gene3D" id="1.10.10.10">
    <property type="entry name" value="Winged helix-like DNA-binding domain superfamily/Winged helix DNA-binding domain"/>
    <property type="match status" value="1"/>
</dbReference>
<comment type="caution">
    <text evidence="2">The sequence shown here is derived from an EMBL/GenBank/DDBJ whole genome shotgun (WGS) entry which is preliminary data.</text>
</comment>
<gene>
    <name evidence="2" type="ORF">IAB51_10080</name>
</gene>
<reference evidence="2" key="1">
    <citation type="submission" date="2020-10" db="EMBL/GenBank/DDBJ databases">
        <authorList>
            <person name="Gilroy R."/>
        </authorList>
    </citation>
    <scope>NUCLEOTIDE SEQUENCE</scope>
    <source>
        <strain evidence="2">CHK199-13235</strain>
    </source>
</reference>
<organism evidence="2 3">
    <name type="scientific">Candidatus Merdivicinus excrementipullorum</name>
    <dbReference type="NCBI Taxonomy" id="2840867"/>
    <lineage>
        <taxon>Bacteria</taxon>
        <taxon>Bacillati</taxon>
        <taxon>Bacillota</taxon>
        <taxon>Clostridia</taxon>
        <taxon>Eubacteriales</taxon>
        <taxon>Oscillospiraceae</taxon>
        <taxon>Oscillospiraceae incertae sedis</taxon>
        <taxon>Candidatus Merdivicinus</taxon>
    </lineage>
</organism>
<dbReference type="InterPro" id="IPR036390">
    <property type="entry name" value="WH_DNA-bd_sf"/>
</dbReference>
<proteinExistence type="predicted"/>
<dbReference type="Proteomes" id="UP000824002">
    <property type="component" value="Unassembled WGS sequence"/>
</dbReference>
<dbReference type="InterPro" id="IPR052509">
    <property type="entry name" value="Metal_resp_DNA-bind_regulator"/>
</dbReference>
<accession>A0A9D1FNV1</accession>
<evidence type="ECO:0000313" key="3">
    <source>
        <dbReference type="Proteomes" id="UP000824002"/>
    </source>
</evidence>
<dbReference type="InterPro" id="IPR036388">
    <property type="entry name" value="WH-like_DNA-bd_sf"/>
</dbReference>
<evidence type="ECO:0000313" key="2">
    <source>
        <dbReference type="EMBL" id="HIS77134.1"/>
    </source>
</evidence>
<dbReference type="SUPFAM" id="SSF46785">
    <property type="entry name" value="Winged helix' DNA-binding domain"/>
    <property type="match status" value="1"/>
</dbReference>
<dbReference type="Pfam" id="PF03551">
    <property type="entry name" value="PadR"/>
    <property type="match status" value="1"/>
</dbReference>
<dbReference type="PANTHER" id="PTHR33169:SF14">
    <property type="entry name" value="TRANSCRIPTIONAL REGULATOR RV3488"/>
    <property type="match status" value="1"/>
</dbReference>